<feature type="domain" description="TRNA-binding" evidence="16">
    <location>
        <begin position="22"/>
        <end position="127"/>
    </location>
</feature>
<accession>A0AAQ4CNF4</accession>
<evidence type="ECO:0000256" key="13">
    <source>
        <dbReference type="ARBA" id="ARBA00023146"/>
    </source>
</evidence>
<comment type="subcellular location">
    <subcellularLocation>
        <location evidence="2">Cytoplasm</location>
    </subcellularLocation>
</comment>
<keyword evidence="6" id="KW-0963">Cytoplasm</keyword>
<dbReference type="InterPro" id="IPR012340">
    <property type="entry name" value="NA-bd_OB-fold"/>
</dbReference>
<keyword evidence="11" id="KW-0694">RNA-binding</keyword>
<dbReference type="FunFam" id="2.40.50.140:FF:000042">
    <property type="entry name" value="Methionine--tRNA ligase"/>
    <property type="match status" value="1"/>
</dbReference>
<evidence type="ECO:0000256" key="11">
    <source>
        <dbReference type="ARBA" id="ARBA00022884"/>
    </source>
</evidence>
<evidence type="ECO:0000256" key="8">
    <source>
        <dbReference type="ARBA" id="ARBA00022598"/>
    </source>
</evidence>
<evidence type="ECO:0000256" key="9">
    <source>
        <dbReference type="ARBA" id="ARBA00022741"/>
    </source>
</evidence>
<comment type="subunit">
    <text evidence="3">Homodimer.</text>
</comment>
<dbReference type="AlphaFoldDB" id="A0AAQ4CNF4"/>
<evidence type="ECO:0000256" key="14">
    <source>
        <dbReference type="ARBA" id="ARBA00030904"/>
    </source>
</evidence>
<dbReference type="SUPFAM" id="SSF50249">
    <property type="entry name" value="Nucleic acid-binding proteins"/>
    <property type="match status" value="1"/>
</dbReference>
<evidence type="ECO:0000256" key="7">
    <source>
        <dbReference type="ARBA" id="ARBA00022555"/>
    </source>
</evidence>
<keyword evidence="7" id="KW-0820">tRNA-binding</keyword>
<gene>
    <name evidence="17" type="ORF">SACC_03520</name>
</gene>
<dbReference type="Proteomes" id="UP001319921">
    <property type="component" value="Chromosome"/>
</dbReference>
<evidence type="ECO:0000256" key="6">
    <source>
        <dbReference type="ARBA" id="ARBA00022490"/>
    </source>
</evidence>
<comment type="function">
    <text evidence="1">Is required not only for elongation of protein synthesis but also for the initiation of all mRNA translation through initiator tRNA(fMet) aminoacylation.</text>
</comment>
<dbReference type="PROSITE" id="PS50886">
    <property type="entry name" value="TRBD"/>
    <property type="match status" value="1"/>
</dbReference>
<keyword evidence="12" id="KW-0648">Protein biosynthesis</keyword>
<dbReference type="PANTHER" id="PTHR11586:SF37">
    <property type="entry name" value="TRNA-BINDING DOMAIN-CONTAINING PROTEIN"/>
    <property type="match status" value="1"/>
</dbReference>
<dbReference type="KEGG" id="scas:SACC_03520"/>
<evidence type="ECO:0000256" key="15">
    <source>
        <dbReference type="ARBA" id="ARBA00047364"/>
    </source>
</evidence>
<keyword evidence="18" id="KW-1185">Reference proteome</keyword>
<dbReference type="InterPro" id="IPR004495">
    <property type="entry name" value="Met-tRNA-synth_bsu_C"/>
</dbReference>
<dbReference type="GO" id="GO:0006431">
    <property type="term" value="P:methionyl-tRNA aminoacylation"/>
    <property type="evidence" value="ECO:0007669"/>
    <property type="project" value="InterPro"/>
</dbReference>
<protein>
    <recommendedName>
        <fullName evidence="5">Methionine--tRNA ligase</fullName>
        <ecNumber evidence="4">6.1.1.10</ecNumber>
    </recommendedName>
    <alternativeName>
        <fullName evidence="14">Methionyl-tRNA synthetase</fullName>
    </alternativeName>
</protein>
<evidence type="ECO:0000256" key="1">
    <source>
        <dbReference type="ARBA" id="ARBA00003314"/>
    </source>
</evidence>
<evidence type="ECO:0000256" key="3">
    <source>
        <dbReference type="ARBA" id="ARBA00011738"/>
    </source>
</evidence>
<dbReference type="GO" id="GO:0005524">
    <property type="term" value="F:ATP binding"/>
    <property type="evidence" value="ECO:0007669"/>
    <property type="project" value="UniProtKB-KW"/>
</dbReference>
<keyword evidence="10" id="KW-0067">ATP-binding</keyword>
<evidence type="ECO:0000256" key="5">
    <source>
        <dbReference type="ARBA" id="ARBA00018753"/>
    </source>
</evidence>
<dbReference type="NCBIfam" id="TIGR00399">
    <property type="entry name" value="metG_C_term"/>
    <property type="match status" value="1"/>
</dbReference>
<dbReference type="InterPro" id="IPR051270">
    <property type="entry name" value="Tyrosine-tRNA_ligase_regulator"/>
</dbReference>
<proteinExistence type="predicted"/>
<evidence type="ECO:0000256" key="12">
    <source>
        <dbReference type="ARBA" id="ARBA00022917"/>
    </source>
</evidence>
<organism evidence="17 18">
    <name type="scientific">Saccharolobus caldissimus</name>
    <dbReference type="NCBI Taxonomy" id="1702097"/>
    <lineage>
        <taxon>Archaea</taxon>
        <taxon>Thermoproteota</taxon>
        <taxon>Thermoprotei</taxon>
        <taxon>Sulfolobales</taxon>
        <taxon>Sulfolobaceae</taxon>
        <taxon>Saccharolobus</taxon>
    </lineage>
</organism>
<dbReference type="EC" id="6.1.1.10" evidence="4"/>
<dbReference type="EMBL" id="AP025226">
    <property type="protein sequence ID" value="BDB97335.1"/>
    <property type="molecule type" value="Genomic_DNA"/>
</dbReference>
<evidence type="ECO:0000259" key="16">
    <source>
        <dbReference type="PROSITE" id="PS50886"/>
    </source>
</evidence>
<dbReference type="GO" id="GO:0000049">
    <property type="term" value="F:tRNA binding"/>
    <property type="evidence" value="ECO:0007669"/>
    <property type="project" value="UniProtKB-KW"/>
</dbReference>
<dbReference type="PANTHER" id="PTHR11586">
    <property type="entry name" value="TRNA-AMINOACYLATION COFACTOR ARC1 FAMILY MEMBER"/>
    <property type="match status" value="1"/>
</dbReference>
<evidence type="ECO:0000256" key="10">
    <source>
        <dbReference type="ARBA" id="ARBA00022840"/>
    </source>
</evidence>
<dbReference type="CDD" id="cd02800">
    <property type="entry name" value="tRNA_bind_EcMetRS_like"/>
    <property type="match status" value="1"/>
</dbReference>
<dbReference type="GO" id="GO:0004825">
    <property type="term" value="F:methionine-tRNA ligase activity"/>
    <property type="evidence" value="ECO:0007669"/>
    <property type="project" value="UniProtKB-EC"/>
</dbReference>
<evidence type="ECO:0000313" key="18">
    <source>
        <dbReference type="Proteomes" id="UP001319921"/>
    </source>
</evidence>
<evidence type="ECO:0000313" key="17">
    <source>
        <dbReference type="EMBL" id="BDB97335.1"/>
    </source>
</evidence>
<dbReference type="GO" id="GO:0005737">
    <property type="term" value="C:cytoplasm"/>
    <property type="evidence" value="ECO:0007669"/>
    <property type="project" value="UniProtKB-SubCell"/>
</dbReference>
<dbReference type="InterPro" id="IPR002547">
    <property type="entry name" value="tRNA-bd_dom"/>
</dbReference>
<keyword evidence="9" id="KW-0547">Nucleotide-binding</keyword>
<keyword evidence="13" id="KW-0030">Aminoacyl-tRNA synthetase</keyword>
<evidence type="ECO:0000256" key="2">
    <source>
        <dbReference type="ARBA" id="ARBA00004496"/>
    </source>
</evidence>
<dbReference type="Pfam" id="PF01588">
    <property type="entry name" value="tRNA_bind"/>
    <property type="match status" value="1"/>
</dbReference>
<sequence>MIILNNFSLIFNIMSSQITIDEFAKIDLRVGIVKQAERIEGTRLLKLIVDLGSEQRQIIAGLGEYYKPEELLNKRIIIIANLKPRIIRGFESQGMLLAAGCKEDEAKGIKPRVLTIDGEVPPGTKIC</sequence>
<keyword evidence="8 17" id="KW-0436">Ligase</keyword>
<dbReference type="Gene3D" id="2.40.50.140">
    <property type="entry name" value="Nucleic acid-binding proteins"/>
    <property type="match status" value="1"/>
</dbReference>
<evidence type="ECO:0000256" key="4">
    <source>
        <dbReference type="ARBA" id="ARBA00012838"/>
    </source>
</evidence>
<reference evidence="17 18" key="1">
    <citation type="journal article" date="2022" name="Microbiol. Resour. Announc.">
        <title>Complete Genome Sequence of the Hyperthermophilic and Acidophilic Archaeon Saccharolobus caldissimus Strain HS-3T.</title>
        <authorList>
            <person name="Sakai H.D."/>
            <person name="Kurosawa N."/>
        </authorList>
    </citation>
    <scope>NUCLEOTIDE SEQUENCE [LARGE SCALE GENOMIC DNA]</scope>
    <source>
        <strain evidence="17 18">JCM32116</strain>
    </source>
</reference>
<name>A0AAQ4CNF4_9CREN</name>
<comment type="catalytic activity">
    <reaction evidence="15">
        <text>tRNA(Met) + L-methionine + ATP = L-methionyl-tRNA(Met) + AMP + diphosphate</text>
        <dbReference type="Rhea" id="RHEA:13481"/>
        <dbReference type="Rhea" id="RHEA-COMP:9667"/>
        <dbReference type="Rhea" id="RHEA-COMP:9698"/>
        <dbReference type="ChEBI" id="CHEBI:30616"/>
        <dbReference type="ChEBI" id="CHEBI:33019"/>
        <dbReference type="ChEBI" id="CHEBI:57844"/>
        <dbReference type="ChEBI" id="CHEBI:78442"/>
        <dbReference type="ChEBI" id="CHEBI:78530"/>
        <dbReference type="ChEBI" id="CHEBI:456215"/>
        <dbReference type="EC" id="6.1.1.10"/>
    </reaction>
</comment>